<dbReference type="Gene3D" id="3.40.50.1820">
    <property type="entry name" value="alpha/beta hydrolase"/>
    <property type="match status" value="1"/>
</dbReference>
<dbReference type="InterPro" id="IPR029058">
    <property type="entry name" value="AB_hydrolase_fold"/>
</dbReference>
<reference evidence="2 3" key="1">
    <citation type="journal article" date="2019" name="Nat. Ecol. Evol.">
        <title>Megaphylogeny resolves global patterns of mushroom evolution.</title>
        <authorList>
            <person name="Varga T."/>
            <person name="Krizsan K."/>
            <person name="Foldi C."/>
            <person name="Dima B."/>
            <person name="Sanchez-Garcia M."/>
            <person name="Sanchez-Ramirez S."/>
            <person name="Szollosi G.J."/>
            <person name="Szarkandi J.G."/>
            <person name="Papp V."/>
            <person name="Albert L."/>
            <person name="Andreopoulos W."/>
            <person name="Angelini C."/>
            <person name="Antonin V."/>
            <person name="Barry K.W."/>
            <person name="Bougher N.L."/>
            <person name="Buchanan P."/>
            <person name="Buyck B."/>
            <person name="Bense V."/>
            <person name="Catcheside P."/>
            <person name="Chovatia M."/>
            <person name="Cooper J."/>
            <person name="Damon W."/>
            <person name="Desjardin D."/>
            <person name="Finy P."/>
            <person name="Geml J."/>
            <person name="Haridas S."/>
            <person name="Hughes K."/>
            <person name="Justo A."/>
            <person name="Karasinski D."/>
            <person name="Kautmanova I."/>
            <person name="Kiss B."/>
            <person name="Kocsube S."/>
            <person name="Kotiranta H."/>
            <person name="LaButti K.M."/>
            <person name="Lechner B.E."/>
            <person name="Liimatainen K."/>
            <person name="Lipzen A."/>
            <person name="Lukacs Z."/>
            <person name="Mihaltcheva S."/>
            <person name="Morgado L.N."/>
            <person name="Niskanen T."/>
            <person name="Noordeloos M.E."/>
            <person name="Ohm R.A."/>
            <person name="Ortiz-Santana B."/>
            <person name="Ovrebo C."/>
            <person name="Racz N."/>
            <person name="Riley R."/>
            <person name="Savchenko A."/>
            <person name="Shiryaev A."/>
            <person name="Soop K."/>
            <person name="Spirin V."/>
            <person name="Szebenyi C."/>
            <person name="Tomsovsky M."/>
            <person name="Tulloss R.E."/>
            <person name="Uehling J."/>
            <person name="Grigoriev I.V."/>
            <person name="Vagvolgyi C."/>
            <person name="Papp T."/>
            <person name="Martin F.M."/>
            <person name="Miettinen O."/>
            <person name="Hibbett D.S."/>
            <person name="Nagy L.G."/>
        </authorList>
    </citation>
    <scope>NUCLEOTIDE SEQUENCE [LARGE SCALE GENOMIC DNA]</scope>
    <source>
        <strain evidence="2 3">CBS 962.96</strain>
    </source>
</reference>
<name>A0A4S8LSX7_DENBC</name>
<dbReference type="Proteomes" id="UP000297245">
    <property type="component" value="Unassembled WGS sequence"/>
</dbReference>
<dbReference type="OrthoDB" id="7130006at2759"/>
<evidence type="ECO:0000313" key="3">
    <source>
        <dbReference type="Proteomes" id="UP000297245"/>
    </source>
</evidence>
<evidence type="ECO:0000256" key="1">
    <source>
        <dbReference type="SAM" id="MobiDB-lite"/>
    </source>
</evidence>
<dbReference type="AlphaFoldDB" id="A0A4S8LSX7"/>
<evidence type="ECO:0000313" key="2">
    <source>
        <dbReference type="EMBL" id="THU92133.1"/>
    </source>
</evidence>
<sequence>MGNLLFGFEHSSGGHFAACEKPDELVEDLRNMFGRKKKGKGKGEVKGPAFGVVSGRNGSQPV</sequence>
<dbReference type="EMBL" id="ML179287">
    <property type="protein sequence ID" value="THU92133.1"/>
    <property type="molecule type" value="Genomic_DNA"/>
</dbReference>
<feature type="region of interest" description="Disordered" evidence="1">
    <location>
        <begin position="36"/>
        <end position="62"/>
    </location>
</feature>
<proteinExistence type="predicted"/>
<accession>A0A4S8LSX7</accession>
<keyword evidence="3" id="KW-1185">Reference proteome</keyword>
<protein>
    <submittedName>
        <fullName evidence="2">Uncharacterized protein</fullName>
    </submittedName>
</protein>
<gene>
    <name evidence="2" type="ORF">K435DRAFT_780389</name>
</gene>
<organism evidence="2 3">
    <name type="scientific">Dendrothele bispora (strain CBS 962.96)</name>
    <dbReference type="NCBI Taxonomy" id="1314807"/>
    <lineage>
        <taxon>Eukaryota</taxon>
        <taxon>Fungi</taxon>
        <taxon>Dikarya</taxon>
        <taxon>Basidiomycota</taxon>
        <taxon>Agaricomycotina</taxon>
        <taxon>Agaricomycetes</taxon>
        <taxon>Agaricomycetidae</taxon>
        <taxon>Agaricales</taxon>
        <taxon>Agaricales incertae sedis</taxon>
        <taxon>Dendrothele</taxon>
    </lineage>
</organism>